<reference evidence="1" key="2">
    <citation type="submission" date="2013-08" db="EMBL/GenBank/DDBJ databases">
        <title>Draft genome sequence of Anaerofustis stercorihominis (DSM 17244).</title>
        <authorList>
            <person name="Sudarsanam P."/>
            <person name="Ley R."/>
            <person name="Guruge J."/>
            <person name="Turnbaugh P.J."/>
            <person name="Mahowald M."/>
            <person name="Liep D."/>
            <person name="Gordon J."/>
        </authorList>
    </citation>
    <scope>NUCLEOTIDE SEQUENCE</scope>
    <source>
        <strain evidence="1">DSM 17244</strain>
    </source>
</reference>
<organism evidence="1 2">
    <name type="scientific">Anaerofustis stercorihominis DSM 17244</name>
    <dbReference type="NCBI Taxonomy" id="445971"/>
    <lineage>
        <taxon>Bacteria</taxon>
        <taxon>Bacillati</taxon>
        <taxon>Bacillota</taxon>
        <taxon>Clostridia</taxon>
        <taxon>Eubacteriales</taxon>
        <taxon>Eubacteriaceae</taxon>
        <taxon>Anaerofustis</taxon>
    </lineage>
</organism>
<dbReference type="HOGENOM" id="CLU_2115892_0_0_9"/>
<dbReference type="Proteomes" id="UP000005178">
    <property type="component" value="Unassembled WGS sequence"/>
</dbReference>
<comment type="caution">
    <text evidence="1">The sequence shown here is derived from an EMBL/GenBank/DDBJ whole genome shotgun (WGS) entry which is preliminary data.</text>
</comment>
<dbReference type="EMBL" id="ABIL02000005">
    <property type="protein sequence ID" value="EDS72987.1"/>
    <property type="molecule type" value="Genomic_DNA"/>
</dbReference>
<dbReference type="AlphaFoldDB" id="B1C7K0"/>
<accession>B1C7K0</accession>
<evidence type="ECO:0008006" key="3">
    <source>
        <dbReference type="Google" id="ProtNLM"/>
    </source>
</evidence>
<proteinExistence type="predicted"/>
<dbReference type="GeneID" id="97999605"/>
<name>B1C7K0_9FIRM</name>
<evidence type="ECO:0000313" key="2">
    <source>
        <dbReference type="Proteomes" id="UP000005178"/>
    </source>
</evidence>
<gene>
    <name evidence="1" type="ORF">ANASTE_00702</name>
</gene>
<keyword evidence="2" id="KW-1185">Reference proteome</keyword>
<dbReference type="OrthoDB" id="2060115at2"/>
<evidence type="ECO:0000313" key="1">
    <source>
        <dbReference type="EMBL" id="EDS72987.1"/>
    </source>
</evidence>
<reference evidence="1" key="1">
    <citation type="submission" date="2008-01" db="EMBL/GenBank/DDBJ databases">
        <authorList>
            <person name="Fulton L."/>
            <person name="Clifton S."/>
            <person name="Fulton B."/>
            <person name="Xu J."/>
            <person name="Minx P."/>
            <person name="Pepin K.H."/>
            <person name="Johnson M."/>
            <person name="Thiruvilangam P."/>
            <person name="Bhonagiri V."/>
            <person name="Nash W.E."/>
            <person name="Mardis E.R."/>
            <person name="Wilson R.K."/>
        </authorList>
    </citation>
    <scope>NUCLEOTIDE SEQUENCE [LARGE SCALE GENOMIC DNA]</scope>
    <source>
        <strain evidence="1">DSM 17244</strain>
    </source>
</reference>
<sequence>MKKWTEAEEKYLKERWGKDIASKIGEKLNKSTDTVRMKALRMGLIKSEKDKKRNCRGCVFLGRLGSGEKYCDYMVLTGERRGCDVEECDKKMTRKEAPKELLKKINKRKELSLH</sequence>
<dbReference type="RefSeq" id="WP_007049151.1">
    <property type="nucleotide sequence ID" value="NZ_DS560015.1"/>
</dbReference>
<dbReference type="STRING" id="445971.ANASTE_00702"/>
<protein>
    <recommendedName>
        <fullName evidence="3">GcrA cell cycle regulator</fullName>
    </recommendedName>
</protein>